<dbReference type="InterPro" id="IPR006665">
    <property type="entry name" value="OmpA-like"/>
</dbReference>
<evidence type="ECO:0000256" key="4">
    <source>
        <dbReference type="PROSITE-ProRule" id="PRU00473"/>
    </source>
</evidence>
<dbReference type="EMBL" id="AMZY02000006">
    <property type="protein sequence ID" value="EMS34475.1"/>
    <property type="molecule type" value="Genomic_DNA"/>
</dbReference>
<evidence type="ECO:0000256" key="5">
    <source>
        <dbReference type="SAM" id="SignalP"/>
    </source>
</evidence>
<keyword evidence="2 4" id="KW-0472">Membrane</keyword>
<evidence type="ECO:0000256" key="2">
    <source>
        <dbReference type="ARBA" id="ARBA00023136"/>
    </source>
</evidence>
<dbReference type="InterPro" id="IPR036737">
    <property type="entry name" value="OmpA-like_sf"/>
</dbReference>
<gene>
    <name evidence="7" type="ORF">C943_03694</name>
</gene>
<dbReference type="Gene3D" id="3.30.1330.60">
    <property type="entry name" value="OmpA-like domain"/>
    <property type="match status" value="2"/>
</dbReference>
<reference evidence="7" key="1">
    <citation type="submission" date="2013-01" db="EMBL/GenBank/DDBJ databases">
        <title>Genome assembly of Mariniradius saccharolyticus AK6.</title>
        <authorList>
            <person name="Vaidya B."/>
            <person name="Khatri I."/>
            <person name="Tanuku N.R.S."/>
            <person name="Subramanian S."/>
            <person name="Pinnaka A."/>
        </authorList>
    </citation>
    <scope>NUCLEOTIDE SEQUENCE [LARGE SCALE GENOMIC DNA]</scope>
    <source>
        <strain evidence="7">AK6</strain>
    </source>
</reference>
<dbReference type="PRINTS" id="PR01021">
    <property type="entry name" value="OMPADOMAIN"/>
</dbReference>
<dbReference type="eggNOG" id="COG2885">
    <property type="taxonomic scope" value="Bacteria"/>
</dbReference>
<comment type="caution">
    <text evidence="7">The sequence shown here is derived from an EMBL/GenBank/DDBJ whole genome shotgun (WGS) entry which is preliminary data.</text>
</comment>
<keyword evidence="3" id="KW-0998">Cell outer membrane</keyword>
<sequence>MVLSMKKYVLIFSLLCTCMVSPVLGQNRLLKYADKQLGLENYAHAAEVYTQAYQRKPRYTTAKNAAQAFTTIQDYNNSFEWWEKTVAFAEAERTDYSAYLQAALKLGKLSEVEDILSKSGFTEADFPELDFDLIRKLQAGTARVALLPVDGVNSDGSDQGLKLDESGTKYFSSDRGTITPTQKKGIRLDAKNSLPSGDKSNFNERPFFQIYQQSEDGEATTLQSDLTDAAHVADFAPMPSKGLVFYTVLRDVRKIKKKRAYTIQPEIYFGTLGDNGQISGSRPFPLNNFTVNGIQNPFVDEQAGRIYFASDMAGGVGGFDLYYVTFDQDLNFGSPVNLGPGVNTLEDESHPFIKAGKLYFSSKGHPGVGGMDIFSADQNGGVFSDVQNLGVPFNSTRDDFAFYVASDGKRYLSSDREGGLGMDDIYFIQDLYKILLAKVLDCDGVIVAENLDVRLGQANTRQIVETRRLGNGEISADLEPEQDFWLQISKPGFFSIKDSSLTTIGLEGDTLRREYRLARIPYGLQVWSDIVYYDLDKSYLKTQAEDILGKLADLMLKHDFLNLKVTSHTDARASDVYNERLSEKRAKAVSDFLVAKGIAPERITLAWFGEEQPVNDCGDGKPCPENLHQQNRRSELILEAFSDRNKQYSLPSGFELEDPCDLSPLTDLLSKELITVPNIYFDFDKAAIRPQHQTDLDRVSFVMKTKENLQLYLAGHTDQRGNEAYNMKLAERRAKAVMDYLVRQGVDASRLKYEWFGKSRPIHDCGTKACTEAMHQENRRTELILKGN</sequence>
<keyword evidence="8" id="KW-1185">Reference proteome</keyword>
<dbReference type="InterPro" id="IPR006664">
    <property type="entry name" value="OMP_bac"/>
</dbReference>
<keyword evidence="5" id="KW-0732">Signal</keyword>
<organism evidence="7 8">
    <name type="scientific">Mariniradius saccharolyticus AK6</name>
    <dbReference type="NCBI Taxonomy" id="1239962"/>
    <lineage>
        <taxon>Bacteria</taxon>
        <taxon>Pseudomonadati</taxon>
        <taxon>Bacteroidota</taxon>
        <taxon>Cytophagia</taxon>
        <taxon>Cytophagales</taxon>
        <taxon>Cyclobacteriaceae</taxon>
        <taxon>Mariniradius</taxon>
    </lineage>
</organism>
<dbReference type="InParanoid" id="M7XAM4"/>
<evidence type="ECO:0000313" key="8">
    <source>
        <dbReference type="Proteomes" id="UP000010953"/>
    </source>
</evidence>
<evidence type="ECO:0000256" key="3">
    <source>
        <dbReference type="ARBA" id="ARBA00023237"/>
    </source>
</evidence>
<name>M7XAM4_9BACT</name>
<dbReference type="SUPFAM" id="SSF103088">
    <property type="entry name" value="OmpA-like"/>
    <property type="match status" value="2"/>
</dbReference>
<dbReference type="SUPFAM" id="SSF48452">
    <property type="entry name" value="TPR-like"/>
    <property type="match status" value="1"/>
</dbReference>
<dbReference type="PANTHER" id="PTHR30329:SF21">
    <property type="entry name" value="LIPOPROTEIN YIAD-RELATED"/>
    <property type="match status" value="1"/>
</dbReference>
<dbReference type="GO" id="GO:0009279">
    <property type="term" value="C:cell outer membrane"/>
    <property type="evidence" value="ECO:0007669"/>
    <property type="project" value="UniProtKB-SubCell"/>
</dbReference>
<feature type="domain" description="OmpA-like" evidence="6">
    <location>
        <begin position="522"/>
        <end position="642"/>
    </location>
</feature>
<evidence type="ECO:0000259" key="6">
    <source>
        <dbReference type="PROSITE" id="PS51123"/>
    </source>
</evidence>
<comment type="subcellular location">
    <subcellularLocation>
        <location evidence="1">Cell outer membrane</location>
    </subcellularLocation>
</comment>
<dbReference type="AlphaFoldDB" id="M7XAM4"/>
<dbReference type="InterPro" id="IPR011990">
    <property type="entry name" value="TPR-like_helical_dom_sf"/>
</dbReference>
<dbReference type="OrthoDB" id="9809364at2"/>
<dbReference type="CDD" id="cd07185">
    <property type="entry name" value="OmpA_C-like"/>
    <property type="match status" value="2"/>
</dbReference>
<dbReference type="SUPFAM" id="SSF82171">
    <property type="entry name" value="DPP6 N-terminal domain-like"/>
    <property type="match status" value="1"/>
</dbReference>
<feature type="chain" id="PRO_5004087720" description="OmpA-like domain-containing protein" evidence="5">
    <location>
        <begin position="26"/>
        <end position="788"/>
    </location>
</feature>
<protein>
    <recommendedName>
        <fullName evidence="6">OmpA-like domain-containing protein</fullName>
    </recommendedName>
</protein>
<accession>M7XAM4</accession>
<proteinExistence type="predicted"/>
<dbReference type="InterPro" id="IPR050330">
    <property type="entry name" value="Bact_OuterMem_StrucFunc"/>
</dbReference>
<feature type="domain" description="OmpA-like" evidence="6">
    <location>
        <begin position="669"/>
        <end position="788"/>
    </location>
</feature>
<feature type="signal peptide" evidence="5">
    <location>
        <begin position="1"/>
        <end position="25"/>
    </location>
</feature>
<dbReference type="STRING" id="1239962.C943_03694"/>
<dbReference type="Pfam" id="PF00691">
    <property type="entry name" value="OmpA"/>
    <property type="match status" value="2"/>
</dbReference>
<evidence type="ECO:0000256" key="1">
    <source>
        <dbReference type="ARBA" id="ARBA00004442"/>
    </source>
</evidence>
<dbReference type="Proteomes" id="UP000010953">
    <property type="component" value="Unassembled WGS sequence"/>
</dbReference>
<evidence type="ECO:0000313" key="7">
    <source>
        <dbReference type="EMBL" id="EMS34475.1"/>
    </source>
</evidence>
<dbReference type="PROSITE" id="PS51123">
    <property type="entry name" value="OMPA_2"/>
    <property type="match status" value="2"/>
</dbReference>
<dbReference type="PANTHER" id="PTHR30329">
    <property type="entry name" value="STATOR ELEMENT OF FLAGELLAR MOTOR COMPLEX"/>
    <property type="match status" value="1"/>
</dbReference>